<keyword evidence="24" id="KW-1185">Reference proteome</keyword>
<dbReference type="PANTHER" id="PTHR24225">
    <property type="entry name" value="CHEMOTACTIC RECEPTOR"/>
    <property type="match status" value="1"/>
</dbReference>
<reference evidence="23" key="3">
    <citation type="submission" date="2025-09" db="UniProtKB">
        <authorList>
            <consortium name="Ensembl"/>
        </authorList>
    </citation>
    <scope>IDENTIFICATION</scope>
    <source>
        <strain evidence="23">Thoroughbred</strain>
    </source>
</reference>
<dbReference type="GO" id="GO:0005886">
    <property type="term" value="C:plasma membrane"/>
    <property type="evidence" value="ECO:0000318"/>
    <property type="project" value="GO_Central"/>
</dbReference>
<evidence type="ECO:0000256" key="11">
    <source>
        <dbReference type="ARBA" id="ARBA00023136"/>
    </source>
</evidence>
<dbReference type="PRINTS" id="PR00237">
    <property type="entry name" value="GPCRRHODOPSN"/>
</dbReference>
<dbReference type="GO" id="GO:0006954">
    <property type="term" value="P:inflammatory response"/>
    <property type="evidence" value="ECO:0000318"/>
    <property type="project" value="GO_Central"/>
</dbReference>
<proteinExistence type="inferred from homology"/>
<evidence type="ECO:0000256" key="8">
    <source>
        <dbReference type="ARBA" id="ARBA00022692"/>
    </source>
</evidence>
<dbReference type="GO" id="GO:0002430">
    <property type="term" value="P:complement receptor mediated signaling pathway"/>
    <property type="evidence" value="ECO:0000318"/>
    <property type="project" value="GO_Central"/>
</dbReference>
<dbReference type="InterPro" id="IPR017452">
    <property type="entry name" value="GPCR_Rhodpsn_7TM"/>
</dbReference>
<feature type="region of interest" description="Disordered" evidence="20">
    <location>
        <begin position="117"/>
        <end position="184"/>
    </location>
</feature>
<dbReference type="FunFam" id="1.20.1070.10:FF:000034">
    <property type="entry name" value="G-protein coupled receptor 1"/>
    <property type="match status" value="1"/>
</dbReference>
<evidence type="ECO:0000256" key="5">
    <source>
        <dbReference type="ARBA" id="ARBA00022500"/>
    </source>
</evidence>
<evidence type="ECO:0000256" key="6">
    <source>
        <dbReference type="ARBA" id="ARBA00022553"/>
    </source>
</evidence>
<evidence type="ECO:0000256" key="12">
    <source>
        <dbReference type="ARBA" id="ARBA00023157"/>
    </source>
</evidence>
<dbReference type="InterPro" id="IPR000276">
    <property type="entry name" value="GPCR_Rhodpsn"/>
</dbReference>
<keyword evidence="13 19" id="KW-0675">Receptor</keyword>
<keyword evidence="5" id="KW-0145">Chemotaxis</keyword>
<keyword evidence="4" id="KW-1003">Cell membrane</keyword>
<feature type="transmembrane region" description="Helical" evidence="21">
    <location>
        <begin position="416"/>
        <end position="435"/>
    </location>
</feature>
<feature type="compositionally biased region" description="Polar residues" evidence="20">
    <location>
        <begin position="174"/>
        <end position="184"/>
    </location>
</feature>
<evidence type="ECO:0000256" key="19">
    <source>
        <dbReference type="RuleBase" id="RU000688"/>
    </source>
</evidence>
<dbReference type="GO" id="GO:0006935">
    <property type="term" value="P:chemotaxis"/>
    <property type="evidence" value="ECO:0007669"/>
    <property type="project" value="UniProtKB-KW"/>
</dbReference>
<evidence type="ECO:0000313" key="23">
    <source>
        <dbReference type="Ensembl" id="ENSECAP00000056846.1"/>
    </source>
</evidence>
<dbReference type="InterPro" id="IPR000826">
    <property type="entry name" value="Formyl_rcpt-rel"/>
</dbReference>
<feature type="transmembrane region" description="Helical" evidence="21">
    <location>
        <begin position="250"/>
        <end position="275"/>
    </location>
</feature>
<evidence type="ECO:0000256" key="15">
    <source>
        <dbReference type="ARBA" id="ARBA00023329"/>
    </source>
</evidence>
<feature type="transmembrane region" description="Helical" evidence="21">
    <location>
        <begin position="380"/>
        <end position="404"/>
    </location>
</feature>
<evidence type="ECO:0000256" key="2">
    <source>
        <dbReference type="ARBA" id="ARBA00004651"/>
    </source>
</evidence>
<evidence type="ECO:0000259" key="22">
    <source>
        <dbReference type="PROSITE" id="PS50262"/>
    </source>
</evidence>
<feature type="region of interest" description="Disordered" evidence="20">
    <location>
        <begin position="1"/>
        <end position="55"/>
    </location>
</feature>
<evidence type="ECO:0000256" key="7">
    <source>
        <dbReference type="ARBA" id="ARBA00022641"/>
    </source>
</evidence>
<keyword evidence="6" id="KW-0597">Phosphoprotein</keyword>
<dbReference type="PROSITE" id="PS50262">
    <property type="entry name" value="G_PROTEIN_RECEP_F1_2"/>
    <property type="match status" value="1"/>
</dbReference>
<reference evidence="23 24" key="1">
    <citation type="journal article" date="2009" name="Science">
        <title>Genome sequence, comparative analysis, and population genetics of the domestic horse.</title>
        <authorList>
            <consortium name="Broad Institute Genome Sequencing Platform"/>
            <consortium name="Broad Institute Whole Genome Assembly Team"/>
            <person name="Wade C.M."/>
            <person name="Giulotto E."/>
            <person name="Sigurdsson S."/>
            <person name="Zoli M."/>
            <person name="Gnerre S."/>
            <person name="Imsland F."/>
            <person name="Lear T.L."/>
            <person name="Adelson D.L."/>
            <person name="Bailey E."/>
            <person name="Bellone R.R."/>
            <person name="Bloecker H."/>
            <person name="Distl O."/>
            <person name="Edgar R.C."/>
            <person name="Garber M."/>
            <person name="Leeb T."/>
            <person name="Mauceli E."/>
            <person name="MacLeod J.N."/>
            <person name="Penedo M.C.T."/>
            <person name="Raison J.M."/>
            <person name="Sharpe T."/>
            <person name="Vogel J."/>
            <person name="Andersson L."/>
            <person name="Antczak D.F."/>
            <person name="Biagi T."/>
            <person name="Binns M.M."/>
            <person name="Chowdhary B.P."/>
            <person name="Coleman S.J."/>
            <person name="Della Valle G."/>
            <person name="Fryc S."/>
            <person name="Guerin G."/>
            <person name="Hasegawa T."/>
            <person name="Hill E.W."/>
            <person name="Jurka J."/>
            <person name="Kiialainen A."/>
            <person name="Lindgren G."/>
            <person name="Liu J."/>
            <person name="Magnani E."/>
            <person name="Mickelson J.R."/>
            <person name="Murray J."/>
            <person name="Nergadze S.G."/>
            <person name="Onofrio R."/>
            <person name="Pedroni S."/>
            <person name="Piras M.F."/>
            <person name="Raudsepp T."/>
            <person name="Rocchi M."/>
            <person name="Roeed K.H."/>
            <person name="Ryder O.A."/>
            <person name="Searle S."/>
            <person name="Skow L."/>
            <person name="Swinburne J.E."/>
            <person name="Syvaenen A.C."/>
            <person name="Tozaki T."/>
            <person name="Valberg S.J."/>
            <person name="Vaudin M."/>
            <person name="White J.R."/>
            <person name="Zody M.C."/>
            <person name="Lander E.S."/>
            <person name="Lindblad-Toh K."/>
        </authorList>
    </citation>
    <scope>NUCLEOTIDE SEQUENCE [LARGE SCALE GENOMIC DNA]</scope>
    <source>
        <strain evidence="23 24">Thoroughbred</strain>
    </source>
</reference>
<dbReference type="InterPro" id="IPR002234">
    <property type="entry name" value="Anphylx_rcpt_C3a/C5a1-2"/>
</dbReference>
<evidence type="ECO:0000256" key="14">
    <source>
        <dbReference type="ARBA" id="ARBA00023224"/>
    </source>
</evidence>
<accession>A0A9L0R542</accession>
<evidence type="ECO:0000256" key="1">
    <source>
        <dbReference type="ARBA" id="ARBA00004541"/>
    </source>
</evidence>
<comment type="subcellular location">
    <subcellularLocation>
        <location evidence="2">Cell membrane</location>
        <topology evidence="2">Multi-pass membrane protein</topology>
    </subcellularLocation>
    <subcellularLocation>
        <location evidence="1">Cytoplasmic vesicle</location>
    </subcellularLocation>
</comment>
<evidence type="ECO:0000313" key="24">
    <source>
        <dbReference type="Proteomes" id="UP000002281"/>
    </source>
</evidence>
<dbReference type="SMR" id="A0A9L0R542"/>
<reference evidence="23" key="2">
    <citation type="submission" date="2025-08" db="UniProtKB">
        <authorList>
            <consortium name="Ensembl"/>
        </authorList>
    </citation>
    <scope>IDENTIFICATION</scope>
    <source>
        <strain evidence="23">Thoroughbred</strain>
    </source>
</reference>
<feature type="transmembrane region" description="Helical" evidence="21">
    <location>
        <begin position="461"/>
        <end position="480"/>
    </location>
</feature>
<keyword evidence="9 21" id="KW-1133">Transmembrane helix</keyword>
<comment type="similarity">
    <text evidence="19">Belongs to the G-protein coupled receptor 1 family.</text>
</comment>
<dbReference type="PROSITE" id="PS00237">
    <property type="entry name" value="G_PROTEIN_RECEP_F1_1"/>
    <property type="match status" value="1"/>
</dbReference>
<keyword evidence="7" id="KW-0765">Sulfation</keyword>
<sequence>MGWPVRRPMRGPEGNDGSFPPWLSAPSLGALKTTALAQEAPLTSGEAGRPEYGESRRGPFFLATSLLPGPLALSVSPPLAISPFPSSSCPSSISPPSPPLSLRGWAVAEEEDYQEITGATARPEGWDPKSPRAGNPRCHIWSDDSLPRGERPRKGLAGSGNGRNRDWEAGKGQSGRTASMDNTTFDYSNYGDSTDGFNEPVDNSSRTQSLTCLQVIALIVYAAVFLVGVPGNALVVWVTGSEARRTVNAVWFLNLAVADLLSCLALPILFTSVILHGEWPFGSAACSILPSLILLNMYASILILATISADRFVLVVNPIWCQNYRGAHVAWTACGVAWFLALLLTIPSFRFRSVHKEYYPTRITCSVNYGGSDLKEKAVAIVRLVVGFLWPLVTLTICYTFLLIRAWSRSATRSTKTLKVVVAVVTSFFVLWLPYQVTGMMLSFLHKADSVFKVVSRIDPLSVSLAYVNCCINPVIYVVAAQGFQARFLKSLPNVLRKVLTTEESLTRESKSFTLSTMETPSQKCQAV</sequence>
<feature type="compositionally biased region" description="Basic and acidic residues" evidence="20">
    <location>
        <begin position="140"/>
        <end position="153"/>
    </location>
</feature>
<dbReference type="AlphaFoldDB" id="A0A9L0R542"/>
<dbReference type="GeneTree" id="ENSGT01140000282544"/>
<dbReference type="GO" id="GO:0007204">
    <property type="term" value="P:positive regulation of cytosolic calcium ion concentration"/>
    <property type="evidence" value="ECO:0000318"/>
    <property type="project" value="GO_Central"/>
</dbReference>
<dbReference type="PRINTS" id="PR01104">
    <property type="entry name" value="ANPHYLATOXNR"/>
</dbReference>
<dbReference type="Ensembl" id="ENSECAT00000099613.1">
    <property type="protein sequence ID" value="ENSECAP00000056846.1"/>
    <property type="gene ID" value="ENSECAG00000006153.3"/>
</dbReference>
<keyword evidence="14 19" id="KW-0807">Transducer</keyword>
<protein>
    <recommendedName>
        <fullName evidence="3">C5a anaphylatoxin chemotactic receptor 1</fullName>
    </recommendedName>
    <alternativeName>
        <fullName evidence="17">C5a anaphylatoxin chemotactic receptor</fullName>
    </alternativeName>
</protein>
<dbReference type="GO" id="GO:0004878">
    <property type="term" value="F:complement component C5a receptor activity"/>
    <property type="evidence" value="ECO:0000318"/>
    <property type="project" value="GO_Central"/>
</dbReference>
<evidence type="ECO:0000256" key="18">
    <source>
        <dbReference type="ARBA" id="ARBA00045990"/>
    </source>
</evidence>
<evidence type="ECO:0000256" key="21">
    <source>
        <dbReference type="SAM" id="Phobius"/>
    </source>
</evidence>
<comment type="similarity">
    <text evidence="16">Belongs to the chemokine-like receptor (CMKLR) family.</text>
</comment>
<dbReference type="PANTHER" id="PTHR24225:SF29">
    <property type="entry name" value="C5A ANAPHYLATOXIN CHEMOTACTIC RECEPTOR 1"/>
    <property type="match status" value="1"/>
</dbReference>
<evidence type="ECO:0000256" key="17">
    <source>
        <dbReference type="ARBA" id="ARBA00033421"/>
    </source>
</evidence>
<feature type="domain" description="G-protein coupled receptors family 1 profile" evidence="22">
    <location>
        <begin position="231"/>
        <end position="477"/>
    </location>
</feature>
<evidence type="ECO:0000256" key="20">
    <source>
        <dbReference type="SAM" id="MobiDB-lite"/>
    </source>
</evidence>
<dbReference type="Gene3D" id="1.20.1070.10">
    <property type="entry name" value="Rhodopsin 7-helix transmembrane proteins"/>
    <property type="match status" value="1"/>
</dbReference>
<dbReference type="GO" id="GO:0031410">
    <property type="term" value="C:cytoplasmic vesicle"/>
    <property type="evidence" value="ECO:0007669"/>
    <property type="project" value="UniProtKB-SubCell"/>
</dbReference>
<keyword evidence="10 19" id="KW-0297">G-protein coupled receptor</keyword>
<dbReference type="GO" id="GO:0004930">
    <property type="term" value="F:G protein-coupled receptor activity"/>
    <property type="evidence" value="ECO:0000318"/>
    <property type="project" value="GO_Central"/>
</dbReference>
<comment type="function">
    <text evidence="18">Receptor for the chemotactic and inflammatory peptide anaphylatoxin C5a. The ligand interacts with at least two sites on the receptor: a high-affinity site on the extracellular N-terminus, and a second site in the transmembrane region which activates downstream signaling events. Receptor activation stimulates chemotaxis, granule enzyme release, intracellular calcium release and superoxide anion production.</text>
</comment>
<evidence type="ECO:0000256" key="16">
    <source>
        <dbReference type="ARBA" id="ARBA00025736"/>
    </source>
</evidence>
<evidence type="ECO:0000256" key="10">
    <source>
        <dbReference type="ARBA" id="ARBA00023040"/>
    </source>
</evidence>
<keyword evidence="8 19" id="KW-0812">Transmembrane</keyword>
<keyword evidence="12" id="KW-1015">Disulfide bond</keyword>
<feature type="transmembrane region" description="Helical" evidence="21">
    <location>
        <begin position="281"/>
        <end position="307"/>
    </location>
</feature>
<keyword evidence="11 21" id="KW-0472">Membrane</keyword>
<dbReference type="CDD" id="cd15114">
    <property type="entry name" value="7tmA_C5aR"/>
    <property type="match status" value="1"/>
</dbReference>
<feature type="transmembrane region" description="Helical" evidence="21">
    <location>
        <begin position="328"/>
        <end position="349"/>
    </location>
</feature>
<organism evidence="23 24">
    <name type="scientific">Equus caballus</name>
    <name type="common">Horse</name>
    <dbReference type="NCBI Taxonomy" id="9796"/>
    <lineage>
        <taxon>Eukaryota</taxon>
        <taxon>Metazoa</taxon>
        <taxon>Chordata</taxon>
        <taxon>Craniata</taxon>
        <taxon>Vertebrata</taxon>
        <taxon>Euteleostomi</taxon>
        <taxon>Mammalia</taxon>
        <taxon>Eutheria</taxon>
        <taxon>Laurasiatheria</taxon>
        <taxon>Perissodactyla</taxon>
        <taxon>Equidae</taxon>
        <taxon>Equus</taxon>
    </lineage>
</organism>
<evidence type="ECO:0000256" key="3">
    <source>
        <dbReference type="ARBA" id="ARBA00016344"/>
    </source>
</evidence>
<feature type="transmembrane region" description="Helical" evidence="21">
    <location>
        <begin position="215"/>
        <end position="238"/>
    </location>
</feature>
<dbReference type="PRINTS" id="PR00426">
    <property type="entry name" value="C5ANPHYLTXNR"/>
</dbReference>
<name>A0A9L0R542_HORSE</name>
<evidence type="ECO:0000256" key="4">
    <source>
        <dbReference type="ARBA" id="ARBA00022475"/>
    </source>
</evidence>
<dbReference type="GO" id="GO:0007200">
    <property type="term" value="P:phospholipase C-activating G protein-coupled receptor signaling pathway"/>
    <property type="evidence" value="ECO:0000318"/>
    <property type="project" value="GO_Central"/>
</dbReference>
<evidence type="ECO:0000256" key="13">
    <source>
        <dbReference type="ARBA" id="ARBA00023170"/>
    </source>
</evidence>
<dbReference type="Proteomes" id="UP000002281">
    <property type="component" value="Chromosome 10"/>
</dbReference>
<gene>
    <name evidence="23" type="primary">C5AR1</name>
</gene>
<dbReference type="Pfam" id="PF00001">
    <property type="entry name" value="7tm_1"/>
    <property type="match status" value="1"/>
</dbReference>
<dbReference type="SUPFAM" id="SSF81321">
    <property type="entry name" value="Family A G protein-coupled receptor-like"/>
    <property type="match status" value="1"/>
</dbReference>
<keyword evidence="15" id="KW-0968">Cytoplasmic vesicle</keyword>
<evidence type="ECO:0000256" key="9">
    <source>
        <dbReference type="ARBA" id="ARBA00022989"/>
    </source>
</evidence>